<dbReference type="OrthoDB" id="414698at2759"/>
<dbReference type="RefSeq" id="XP_002501642.1">
    <property type="nucleotide sequence ID" value="XM_002501596.1"/>
</dbReference>
<dbReference type="AlphaFoldDB" id="C1E3A5"/>
<dbReference type="Proteomes" id="UP000002009">
    <property type="component" value="Chromosome 4"/>
</dbReference>
<dbReference type="Pfam" id="PF06041">
    <property type="entry name" value="DUF924"/>
    <property type="match status" value="1"/>
</dbReference>
<dbReference type="InterPro" id="IPR010323">
    <property type="entry name" value="DUF924"/>
</dbReference>
<dbReference type="STRING" id="296587.C1E3A5"/>
<name>C1E3A5_MICCC</name>
<gene>
    <name evidence="1" type="ORF">MICPUN_57612</name>
</gene>
<protein>
    <recommendedName>
        <fullName evidence="3">DUF924 domain-containing protein</fullName>
    </recommendedName>
</protein>
<dbReference type="InParanoid" id="C1E3A5"/>
<reference evidence="1 2" key="1">
    <citation type="journal article" date="2009" name="Science">
        <title>Green evolution and dynamic adaptations revealed by genomes of the marine picoeukaryotes Micromonas.</title>
        <authorList>
            <person name="Worden A.Z."/>
            <person name="Lee J.H."/>
            <person name="Mock T."/>
            <person name="Rouze P."/>
            <person name="Simmons M.P."/>
            <person name="Aerts A.L."/>
            <person name="Allen A.E."/>
            <person name="Cuvelier M.L."/>
            <person name="Derelle E."/>
            <person name="Everett M.V."/>
            <person name="Foulon E."/>
            <person name="Grimwood J."/>
            <person name="Gundlach H."/>
            <person name="Henrissat B."/>
            <person name="Napoli C."/>
            <person name="McDonald S.M."/>
            <person name="Parker M.S."/>
            <person name="Rombauts S."/>
            <person name="Salamov A."/>
            <person name="Von Dassow P."/>
            <person name="Badger J.H."/>
            <person name="Coutinho P.M."/>
            <person name="Demir E."/>
            <person name="Dubchak I."/>
            <person name="Gentemann C."/>
            <person name="Eikrem W."/>
            <person name="Gready J.E."/>
            <person name="John U."/>
            <person name="Lanier W."/>
            <person name="Lindquist E.A."/>
            <person name="Lucas S."/>
            <person name="Mayer K.F."/>
            <person name="Moreau H."/>
            <person name="Not F."/>
            <person name="Otillar R."/>
            <person name="Panaud O."/>
            <person name="Pangilinan J."/>
            <person name="Paulsen I."/>
            <person name="Piegu B."/>
            <person name="Poliakov A."/>
            <person name="Robbens S."/>
            <person name="Schmutz J."/>
            <person name="Toulza E."/>
            <person name="Wyss T."/>
            <person name="Zelensky A."/>
            <person name="Zhou K."/>
            <person name="Armbrust E.V."/>
            <person name="Bhattacharya D."/>
            <person name="Goodenough U.W."/>
            <person name="Van de Peer Y."/>
            <person name="Grigoriev I.V."/>
        </authorList>
    </citation>
    <scope>NUCLEOTIDE SEQUENCE [LARGE SCALE GENOMIC DNA]</scope>
    <source>
        <strain evidence="2">RCC299 / NOUM17</strain>
    </source>
</reference>
<organism evidence="1 2">
    <name type="scientific">Micromonas commoda (strain RCC299 / NOUM17 / CCMP2709)</name>
    <name type="common">Picoplanktonic green alga</name>
    <dbReference type="NCBI Taxonomy" id="296587"/>
    <lineage>
        <taxon>Eukaryota</taxon>
        <taxon>Viridiplantae</taxon>
        <taxon>Chlorophyta</taxon>
        <taxon>Mamiellophyceae</taxon>
        <taxon>Mamiellales</taxon>
        <taxon>Mamiellaceae</taxon>
        <taxon>Micromonas</taxon>
    </lineage>
</organism>
<dbReference type="KEGG" id="mis:MICPUN_57612"/>
<dbReference type="GeneID" id="8242549"/>
<evidence type="ECO:0008006" key="3">
    <source>
        <dbReference type="Google" id="ProtNLM"/>
    </source>
</evidence>
<evidence type="ECO:0000313" key="1">
    <source>
        <dbReference type="EMBL" id="ACO62900.1"/>
    </source>
</evidence>
<dbReference type="EMBL" id="CP001325">
    <property type="protein sequence ID" value="ACO62900.1"/>
    <property type="molecule type" value="Genomic_DNA"/>
</dbReference>
<accession>C1E3A5</accession>
<evidence type="ECO:0000313" key="2">
    <source>
        <dbReference type="Proteomes" id="UP000002009"/>
    </source>
</evidence>
<dbReference type="eggNOG" id="ENOG502S80R">
    <property type="taxonomic scope" value="Eukaryota"/>
</dbReference>
<dbReference type="SUPFAM" id="SSF48452">
    <property type="entry name" value="TPR-like"/>
    <property type="match status" value="1"/>
</dbReference>
<dbReference type="InterPro" id="IPR011990">
    <property type="entry name" value="TPR-like_helical_dom_sf"/>
</dbReference>
<dbReference type="Gene3D" id="1.20.58.320">
    <property type="entry name" value="TPR-like"/>
    <property type="match status" value="1"/>
</dbReference>
<keyword evidence="2" id="KW-1185">Reference proteome</keyword>
<dbReference type="OMA" id="YMPYMHS"/>
<proteinExistence type="predicted"/>
<sequence>MDHDDRSLKSPIEVLEFWFTDAYTDAAKRHLLNDTAFMGKMAGTLWYAGTRADASCMRFVSTIEAAAAGTIEDADPRWRDEPHASIAKVILFDQLTRNCFRGTDRAFSCDHMALELSRRMARDDALVDSLPGAVLHFIGSPFLHSESLADHDLSLALNDVVMAKDEACANFARPHIIAHRDVVARFGRFPHRNKAMGRTNTEEEAAWLASDEVPGWARSQG</sequence>
<dbReference type="Gene3D" id="1.25.40.10">
    <property type="entry name" value="Tetratricopeptide repeat domain"/>
    <property type="match status" value="1"/>
</dbReference>